<dbReference type="GO" id="GO:0050897">
    <property type="term" value="F:cobalt ion binding"/>
    <property type="evidence" value="ECO:0007669"/>
    <property type="project" value="InterPro"/>
</dbReference>
<dbReference type="EC" id="1.17.4.1" evidence="3 13"/>
<evidence type="ECO:0000256" key="5">
    <source>
        <dbReference type="ARBA" id="ARBA00022628"/>
    </source>
</evidence>
<dbReference type="GO" id="GO:0000166">
    <property type="term" value="F:nucleotide binding"/>
    <property type="evidence" value="ECO:0007669"/>
    <property type="project" value="UniProtKB-KW"/>
</dbReference>
<dbReference type="CDD" id="cd02888">
    <property type="entry name" value="RNR_II_dimer"/>
    <property type="match status" value="1"/>
</dbReference>
<dbReference type="Pfam" id="PF02867">
    <property type="entry name" value="Ribonuc_red_lgC"/>
    <property type="match status" value="1"/>
</dbReference>
<dbReference type="PANTHER" id="PTHR43371">
    <property type="entry name" value="VITAMIN B12-DEPENDENT RIBONUCLEOTIDE REDUCTASE"/>
    <property type="match status" value="1"/>
</dbReference>
<evidence type="ECO:0000259" key="16">
    <source>
        <dbReference type="Pfam" id="PF08471"/>
    </source>
</evidence>
<sequence>MPKTKIRVGQAPQIGTSSQSLNFDRVFTKQGVHPFDAVTWVKRDAVIESGDKKVFEQYGVEFPDFWSQNAVNITTSKYFRGKLGSPERETSLKQMITRVAHTIRVWGEERFGYFDSAKQAELFELELSHMILHQQGSFNSPVWFNVGVAETPQCSACFILSVEDNMPSILEWISNEGMIFKGGSGAGNNLSAIRSKQESLSKGGKASGPVSFMRGADSVAGMIKSGGTTRRAAKMVILNIDHPDIMEFIRCKAEEEKKVQALRAAGFDMSNLNNEAWTSIQFQNANNSVRITDDFMEAAEQDEKWNTRLVTTGEVADTYNARELLLEIAEAAWECGDPGVQFDTTINNWHTCPNSGRINGSNPCSEYMHIDNSACNLASINLLKFLRDDGLFSVREFMHAVRIFILAQDIIVDASSYPTELIAKNARDFRQLGLGFANLGALLMTKGLPYASEEGQAVAGAISSVLCGEAYRFSAEIAGRKGAFAGFEKNKKPMLRVIGKHKKASKGINYKLLNDKDLADAATSVWEEAYKLGEENGFRNSQVTVIAPTGTIALMMDCDTTGIEPDFSLIKYKQLVGGGWMTIVNNGVPIALERLGYTQEAIGEIIHWIKENETIEGAPHIKEEHLSIFDCAVRPAKGTRSISWKGHVKLVAAVQPFISGAISKTFNMDKETTKEEIADAYIMAWKLGIKAFAVYRDGSKSSQPLQTSKSDSGAEKAAPQSGATRRRLPSTRMSETHKFSIAGHEGYLTYSLFEEDGELAEIFLRVAKQGSTLAGLLDSFAISVSMALQYGVPVKDLCHKFIHSRFEPAGYTKNPDIQVATSIIDYIFRYIALRFLSDEDLGEFGMEREHAHISESVEAPIASTVAAKATASVEAPKKSAYVAAGTVCKHCGGMMVRTGSCMTCLQCGTSSGGCS</sequence>
<dbReference type="InterPro" id="IPR013678">
    <property type="entry name" value="RNR_2_N"/>
</dbReference>
<reference evidence="19" key="1">
    <citation type="submission" date="2017-09" db="EMBL/GenBank/DDBJ databases">
        <title>Depth-based differentiation of microbial function through sediment-hosted aquifers and enrichment of novel symbionts in the deep terrestrial subsurface.</title>
        <authorList>
            <person name="Probst A.J."/>
            <person name="Ladd B."/>
            <person name="Jarett J.K."/>
            <person name="Geller-Mcgrath D.E."/>
            <person name="Sieber C.M.K."/>
            <person name="Emerson J.B."/>
            <person name="Anantharaman K."/>
            <person name="Thomas B.C."/>
            <person name="Malmstrom R."/>
            <person name="Stieglmeier M."/>
            <person name="Klingl A."/>
            <person name="Woyke T."/>
            <person name="Ryan C.M."/>
            <person name="Banfield J.F."/>
        </authorList>
    </citation>
    <scope>NUCLEOTIDE SEQUENCE [LARGE SCALE GENOMIC DNA]</scope>
</reference>
<dbReference type="GO" id="GO:0004748">
    <property type="term" value="F:ribonucleoside-diphosphate reductase activity, thioredoxin disulfide as acceptor"/>
    <property type="evidence" value="ECO:0007669"/>
    <property type="project" value="UniProtKB-EC"/>
</dbReference>
<dbReference type="Pfam" id="PF12637">
    <property type="entry name" value="TSCPD"/>
    <property type="match status" value="1"/>
</dbReference>
<evidence type="ECO:0000256" key="1">
    <source>
        <dbReference type="ARBA" id="ARBA00001922"/>
    </source>
</evidence>
<proteinExistence type="inferred from homology"/>
<comment type="catalytic activity">
    <reaction evidence="12 13">
        <text>a 2'-deoxyribonucleoside 5'-diphosphate + [thioredoxin]-disulfide + H2O = a ribonucleoside 5'-diphosphate + [thioredoxin]-dithiol</text>
        <dbReference type="Rhea" id="RHEA:23252"/>
        <dbReference type="Rhea" id="RHEA-COMP:10698"/>
        <dbReference type="Rhea" id="RHEA-COMP:10700"/>
        <dbReference type="ChEBI" id="CHEBI:15377"/>
        <dbReference type="ChEBI" id="CHEBI:29950"/>
        <dbReference type="ChEBI" id="CHEBI:50058"/>
        <dbReference type="ChEBI" id="CHEBI:57930"/>
        <dbReference type="ChEBI" id="CHEBI:73316"/>
        <dbReference type="EC" id="1.17.4.1"/>
    </reaction>
</comment>
<evidence type="ECO:0000259" key="17">
    <source>
        <dbReference type="Pfam" id="PF12637"/>
    </source>
</evidence>
<evidence type="ECO:0000256" key="14">
    <source>
        <dbReference type="SAM" id="MobiDB-lite"/>
    </source>
</evidence>
<evidence type="ECO:0000256" key="11">
    <source>
        <dbReference type="ARBA" id="ARBA00025437"/>
    </source>
</evidence>
<evidence type="ECO:0000256" key="12">
    <source>
        <dbReference type="ARBA" id="ARBA00047754"/>
    </source>
</evidence>
<evidence type="ECO:0000313" key="19">
    <source>
        <dbReference type="Proteomes" id="UP000231157"/>
    </source>
</evidence>
<dbReference type="InterPro" id="IPR050862">
    <property type="entry name" value="RdRp_reductase_class-2"/>
</dbReference>
<dbReference type="Pfam" id="PF08471">
    <property type="entry name" value="Ribonuc_red_2_N"/>
    <property type="match status" value="1"/>
</dbReference>
<evidence type="ECO:0000256" key="8">
    <source>
        <dbReference type="ARBA" id="ARBA00023002"/>
    </source>
</evidence>
<keyword evidence="9" id="KW-1015">Disulfide bond</keyword>
<evidence type="ECO:0000256" key="4">
    <source>
        <dbReference type="ARBA" id="ARBA00014409"/>
    </source>
</evidence>
<dbReference type="PRINTS" id="PR01183">
    <property type="entry name" value="RIBORDTASEM1"/>
</dbReference>
<comment type="cofactor">
    <cofactor evidence="1 13">
        <name>adenosylcob(III)alamin</name>
        <dbReference type="ChEBI" id="CHEBI:18408"/>
    </cofactor>
</comment>
<dbReference type="GO" id="GO:0031419">
    <property type="term" value="F:cobalamin binding"/>
    <property type="evidence" value="ECO:0007669"/>
    <property type="project" value="UniProtKB-KW"/>
</dbReference>
<gene>
    <name evidence="18" type="ORF">COU07_03630</name>
</gene>
<feature type="domain" description="TSCPD" evidence="17">
    <location>
        <begin position="733"/>
        <end position="832"/>
    </location>
</feature>
<evidence type="ECO:0000313" key="18">
    <source>
        <dbReference type="EMBL" id="PIR89028.1"/>
    </source>
</evidence>
<dbReference type="InterPro" id="IPR013344">
    <property type="entry name" value="RNR_NrdJ/NrdZ"/>
</dbReference>
<name>A0A2H0URJ4_9BACT</name>
<evidence type="ECO:0000256" key="2">
    <source>
        <dbReference type="ARBA" id="ARBA00007405"/>
    </source>
</evidence>
<dbReference type="AlphaFoldDB" id="A0A2H0URJ4"/>
<organism evidence="18 19">
    <name type="scientific">Candidatus Harrisonbacteria bacterium CG10_big_fil_rev_8_21_14_0_10_40_38</name>
    <dbReference type="NCBI Taxonomy" id="1974583"/>
    <lineage>
        <taxon>Bacteria</taxon>
        <taxon>Candidatus Harrisoniibacteriota</taxon>
    </lineage>
</organism>
<keyword evidence="5 13" id="KW-0846">Cobalamin</keyword>
<keyword evidence="6 13" id="KW-0237">DNA synthesis</keyword>
<evidence type="ECO:0000256" key="10">
    <source>
        <dbReference type="ARBA" id="ARBA00023285"/>
    </source>
</evidence>
<comment type="function">
    <text evidence="11 13">Catalyzes the reduction of ribonucleotides to deoxyribonucleotides. May function to provide a pool of deoxyribonucleotide precursors for DNA repair during oxygen limitation and/or for immediate growth after restoration of oxygen.</text>
</comment>
<dbReference type="InterPro" id="IPR000788">
    <property type="entry name" value="RNR_lg_C"/>
</dbReference>
<feature type="compositionally biased region" description="Polar residues" evidence="14">
    <location>
        <begin position="702"/>
        <end position="711"/>
    </location>
</feature>
<comment type="similarity">
    <text evidence="2 13">Belongs to the ribonucleoside diphosphate reductase class-2 family.</text>
</comment>
<feature type="domain" description="Ribonucleotide reductase large subunit C-terminal" evidence="15">
    <location>
        <begin position="155"/>
        <end position="695"/>
    </location>
</feature>
<comment type="caution">
    <text evidence="18">The sequence shown here is derived from an EMBL/GenBank/DDBJ whole genome shotgun (WGS) entry which is preliminary data.</text>
</comment>
<evidence type="ECO:0000256" key="7">
    <source>
        <dbReference type="ARBA" id="ARBA00022741"/>
    </source>
</evidence>
<protein>
    <recommendedName>
        <fullName evidence="4 13">Vitamin B12-dependent ribonucleotide reductase</fullName>
        <ecNumber evidence="3 13">1.17.4.1</ecNumber>
    </recommendedName>
</protein>
<dbReference type="NCBIfam" id="TIGR02504">
    <property type="entry name" value="NrdJ_Z"/>
    <property type="match status" value="1"/>
</dbReference>
<evidence type="ECO:0000256" key="3">
    <source>
        <dbReference type="ARBA" id="ARBA00012274"/>
    </source>
</evidence>
<keyword evidence="8 13" id="KW-0560">Oxidoreductase</keyword>
<dbReference type="NCBIfam" id="NF005122">
    <property type="entry name" value="PRK06556.1"/>
    <property type="match status" value="1"/>
</dbReference>
<dbReference type="Proteomes" id="UP000231157">
    <property type="component" value="Unassembled WGS sequence"/>
</dbReference>
<feature type="domain" description="Ribonucleotide reductase class II vitamin B12-dependent N-terminal" evidence="16">
    <location>
        <begin position="52"/>
        <end position="134"/>
    </location>
</feature>
<dbReference type="EMBL" id="PFAZ01000009">
    <property type="protein sequence ID" value="PIR89028.1"/>
    <property type="molecule type" value="Genomic_DNA"/>
</dbReference>
<keyword evidence="10 13" id="KW-0170">Cobalt</keyword>
<evidence type="ECO:0000256" key="9">
    <source>
        <dbReference type="ARBA" id="ARBA00023157"/>
    </source>
</evidence>
<feature type="region of interest" description="Disordered" evidence="14">
    <location>
        <begin position="702"/>
        <end position="734"/>
    </location>
</feature>
<dbReference type="Gene3D" id="3.20.70.20">
    <property type="match status" value="1"/>
</dbReference>
<keyword evidence="7 13" id="KW-0547">Nucleotide-binding</keyword>
<evidence type="ECO:0000256" key="6">
    <source>
        <dbReference type="ARBA" id="ARBA00022634"/>
    </source>
</evidence>
<accession>A0A2H0URJ4</accession>
<evidence type="ECO:0000256" key="13">
    <source>
        <dbReference type="RuleBase" id="RU364064"/>
    </source>
</evidence>
<dbReference type="PANTHER" id="PTHR43371:SF1">
    <property type="entry name" value="RIBONUCLEOSIDE-DIPHOSPHATE REDUCTASE"/>
    <property type="match status" value="1"/>
</dbReference>
<dbReference type="SUPFAM" id="SSF51998">
    <property type="entry name" value="PFL-like glycyl radical enzymes"/>
    <property type="match status" value="1"/>
</dbReference>
<dbReference type="GO" id="GO:0071897">
    <property type="term" value="P:DNA biosynthetic process"/>
    <property type="evidence" value="ECO:0007669"/>
    <property type="project" value="UniProtKB-KW"/>
</dbReference>
<dbReference type="InterPro" id="IPR024434">
    <property type="entry name" value="TSCPD_dom"/>
</dbReference>
<evidence type="ECO:0000259" key="15">
    <source>
        <dbReference type="Pfam" id="PF02867"/>
    </source>
</evidence>